<dbReference type="AlphaFoldDB" id="A0A0F9IAR8"/>
<accession>A0A0F9IAR8</accession>
<keyword evidence="1" id="KW-0472">Membrane</keyword>
<evidence type="ECO:0000256" key="1">
    <source>
        <dbReference type="SAM" id="Phobius"/>
    </source>
</evidence>
<comment type="caution">
    <text evidence="2">The sequence shown here is derived from an EMBL/GenBank/DDBJ whole genome shotgun (WGS) entry which is preliminary data.</text>
</comment>
<keyword evidence="1" id="KW-1133">Transmembrane helix</keyword>
<gene>
    <name evidence="2" type="ORF">LCGC14_1681990</name>
</gene>
<feature type="transmembrane region" description="Helical" evidence="1">
    <location>
        <begin position="7"/>
        <end position="25"/>
    </location>
</feature>
<protein>
    <submittedName>
        <fullName evidence="2">Uncharacterized protein</fullName>
    </submittedName>
</protein>
<dbReference type="EMBL" id="LAZR01014592">
    <property type="protein sequence ID" value="KKM16819.1"/>
    <property type="molecule type" value="Genomic_DNA"/>
</dbReference>
<sequence length="353" mass="38577">MKRQRVIIVAAAVFALCAIGIYILMQKGDAPPGPILIPKGDAPPGPASQAFPPAVTALDKAIDAVIAGEAPLQSMRMLVRSDEGETDLDLVGDGLVFIDGTQLRLTPEQLKDLLRIVRVSGFGAWEKSYGGPVQTPGRVRWGRRARQTLSMFLRLGKEKKQVRQLLGGEQFKGLPDLLKEIRAALAPLLPGGVQVGKLSRKEALEKIADGTLAPMALRVSVGVRIQASLLHPDSWSLTMLNRDKISVRVKGKSRRLALSRPECEAIARRVAGILAKADMDDLPFELQHPSTQISFSLHIRGQTGRVAAMTNKSPSSYSLKRTNPTVREKFFRAVDEIKKIHAELTNQEQQLSP</sequence>
<keyword evidence="1" id="KW-0812">Transmembrane</keyword>
<proteinExistence type="predicted"/>
<name>A0A0F9IAR8_9ZZZZ</name>
<evidence type="ECO:0000313" key="2">
    <source>
        <dbReference type="EMBL" id="KKM16819.1"/>
    </source>
</evidence>
<reference evidence="2" key="1">
    <citation type="journal article" date="2015" name="Nature">
        <title>Complex archaea that bridge the gap between prokaryotes and eukaryotes.</title>
        <authorList>
            <person name="Spang A."/>
            <person name="Saw J.H."/>
            <person name="Jorgensen S.L."/>
            <person name="Zaremba-Niedzwiedzka K."/>
            <person name="Martijn J."/>
            <person name="Lind A.E."/>
            <person name="van Eijk R."/>
            <person name="Schleper C."/>
            <person name="Guy L."/>
            <person name="Ettema T.J."/>
        </authorList>
    </citation>
    <scope>NUCLEOTIDE SEQUENCE</scope>
</reference>
<organism evidence="2">
    <name type="scientific">marine sediment metagenome</name>
    <dbReference type="NCBI Taxonomy" id="412755"/>
    <lineage>
        <taxon>unclassified sequences</taxon>
        <taxon>metagenomes</taxon>
        <taxon>ecological metagenomes</taxon>
    </lineage>
</organism>